<dbReference type="SMART" id="SM00062">
    <property type="entry name" value="PBPb"/>
    <property type="match status" value="1"/>
</dbReference>
<reference evidence="4 5" key="1">
    <citation type="journal article" date="2020" name="Carbohydr. Polym.">
        <title>Characterization and optimization of production of bacterial cellulose from strain CGMCC 17276 based on whole-genome analysis.</title>
        <authorList>
            <person name="Lu T."/>
            <person name="Gao H."/>
            <person name="Liao B."/>
            <person name="Wu J."/>
            <person name="Zhang W."/>
            <person name="Huang J."/>
            <person name="Liu M."/>
            <person name="Huang J."/>
            <person name="Chang Z."/>
            <person name="Jin M."/>
            <person name="Yi Z."/>
            <person name="Jiang D."/>
        </authorList>
    </citation>
    <scope>NUCLEOTIDE SEQUENCE [LARGE SCALE GENOMIC DNA]</scope>
    <source>
        <strain evidence="4 5">CGMCC 17276</strain>
    </source>
</reference>
<name>A0A857FMV3_KOMXY</name>
<sequence length="283" mass="30946">MMPRRFLSFFGMLSLVVAAPAGQALAACPTGLDTHAMASPGQLVMATNPSLPPLQYMRIDGHLHGMRIELGTEIARRLCLRPTYISTAFSTMILGLLERRWDVVDTGMFYKHERARMLELIPYEIQSISVSMADTDTHHVSNIMDMAGMAVGVELGGFEEQRTRDIDRQLRAAGHKGLEIHTFDDFSVAFMALRAGQVAAVTSIDAVATRMAQEGGLHPALSGLFPTPVVLAVHDHALAMAITTVLNDMRIDGTLERIMQPYGIHPPPGEIRLYGPQTDATNP</sequence>
<dbReference type="PANTHER" id="PTHR35936">
    <property type="entry name" value="MEMBRANE-BOUND LYTIC MUREIN TRANSGLYCOSYLASE F"/>
    <property type="match status" value="1"/>
</dbReference>
<dbReference type="Gene3D" id="3.40.190.10">
    <property type="entry name" value="Periplasmic binding protein-like II"/>
    <property type="match status" value="2"/>
</dbReference>
<dbReference type="AlphaFoldDB" id="A0A857FMV3"/>
<evidence type="ECO:0000259" key="3">
    <source>
        <dbReference type="SMART" id="SM00062"/>
    </source>
</evidence>
<organism evidence="4 5">
    <name type="scientific">Komagataeibacter xylinus</name>
    <name type="common">Gluconacetobacter xylinus</name>
    <dbReference type="NCBI Taxonomy" id="28448"/>
    <lineage>
        <taxon>Bacteria</taxon>
        <taxon>Pseudomonadati</taxon>
        <taxon>Pseudomonadota</taxon>
        <taxon>Alphaproteobacteria</taxon>
        <taxon>Acetobacterales</taxon>
        <taxon>Acetobacteraceae</taxon>
        <taxon>Komagataeibacter</taxon>
    </lineage>
</organism>
<evidence type="ECO:0000256" key="1">
    <source>
        <dbReference type="ARBA" id="ARBA00022729"/>
    </source>
</evidence>
<evidence type="ECO:0000313" key="5">
    <source>
        <dbReference type="Proteomes" id="UP000464674"/>
    </source>
</evidence>
<dbReference type="Proteomes" id="UP000464674">
    <property type="component" value="Chromosome"/>
</dbReference>
<keyword evidence="1 2" id="KW-0732">Signal</keyword>
<accession>A0A857FMV3</accession>
<evidence type="ECO:0000313" key="4">
    <source>
        <dbReference type="EMBL" id="QHC35618.1"/>
    </source>
</evidence>
<feature type="domain" description="Solute-binding protein family 3/N-terminal" evidence="3">
    <location>
        <begin position="42"/>
        <end position="266"/>
    </location>
</feature>
<gene>
    <name evidence="4" type="ORF">FMA36_09095</name>
</gene>
<proteinExistence type="predicted"/>
<feature type="chain" id="PRO_5032954968" evidence="2">
    <location>
        <begin position="27"/>
        <end position="283"/>
    </location>
</feature>
<dbReference type="EMBL" id="CP041348">
    <property type="protein sequence ID" value="QHC35618.1"/>
    <property type="molecule type" value="Genomic_DNA"/>
</dbReference>
<dbReference type="OrthoDB" id="9768183at2"/>
<feature type="signal peptide" evidence="2">
    <location>
        <begin position="1"/>
        <end position="26"/>
    </location>
</feature>
<dbReference type="Pfam" id="PF00497">
    <property type="entry name" value="SBP_bac_3"/>
    <property type="match status" value="1"/>
</dbReference>
<dbReference type="PANTHER" id="PTHR35936:SF17">
    <property type="entry name" value="ARGININE-BINDING EXTRACELLULAR PROTEIN ARTP"/>
    <property type="match status" value="1"/>
</dbReference>
<dbReference type="InterPro" id="IPR001638">
    <property type="entry name" value="Solute-binding_3/MltF_N"/>
</dbReference>
<dbReference type="RefSeq" id="WP_159262067.1">
    <property type="nucleotide sequence ID" value="NZ_CP041348.1"/>
</dbReference>
<protein>
    <submittedName>
        <fullName evidence="4">Transporter substrate-binding domain-containing protein</fullName>
    </submittedName>
</protein>
<dbReference type="SUPFAM" id="SSF53850">
    <property type="entry name" value="Periplasmic binding protein-like II"/>
    <property type="match status" value="1"/>
</dbReference>
<dbReference type="PROSITE" id="PS51257">
    <property type="entry name" value="PROKAR_LIPOPROTEIN"/>
    <property type="match status" value="1"/>
</dbReference>
<evidence type="ECO:0000256" key="2">
    <source>
        <dbReference type="SAM" id="SignalP"/>
    </source>
</evidence>